<name>A0A392UPK1_9FABA</name>
<proteinExistence type="predicted"/>
<reference evidence="1 2" key="1">
    <citation type="journal article" date="2018" name="Front. Plant Sci.">
        <title>Red Clover (Trifolium pratense) and Zigzag Clover (T. medium) - A Picture of Genomic Similarities and Differences.</title>
        <authorList>
            <person name="Dluhosova J."/>
            <person name="Istvanek J."/>
            <person name="Nedelnik J."/>
            <person name="Repkova J."/>
        </authorList>
    </citation>
    <scope>NUCLEOTIDE SEQUENCE [LARGE SCALE GENOMIC DNA]</scope>
    <source>
        <strain evidence="2">cv. 10/8</strain>
        <tissue evidence="1">Leaf</tissue>
    </source>
</reference>
<feature type="non-terminal residue" evidence="1">
    <location>
        <position position="1"/>
    </location>
</feature>
<keyword evidence="1" id="KW-0808">Transferase</keyword>
<evidence type="ECO:0000313" key="1">
    <source>
        <dbReference type="EMBL" id="MCI74564.1"/>
    </source>
</evidence>
<dbReference type="GO" id="GO:0016301">
    <property type="term" value="F:kinase activity"/>
    <property type="evidence" value="ECO:0007669"/>
    <property type="project" value="UniProtKB-KW"/>
</dbReference>
<feature type="non-terminal residue" evidence="1">
    <location>
        <position position="78"/>
    </location>
</feature>
<sequence>IKDNGSAQIVFVRNTDAAEALGNLEQNNPFGATLVGYRLHHPPAVAAPSEQFRTPTQPTRPMRIPLQLMKLNLEMMTA</sequence>
<dbReference type="AlphaFoldDB" id="A0A392UPK1"/>
<keyword evidence="1" id="KW-0418">Kinase</keyword>
<organism evidence="1 2">
    <name type="scientific">Trifolium medium</name>
    <dbReference type="NCBI Taxonomy" id="97028"/>
    <lineage>
        <taxon>Eukaryota</taxon>
        <taxon>Viridiplantae</taxon>
        <taxon>Streptophyta</taxon>
        <taxon>Embryophyta</taxon>
        <taxon>Tracheophyta</taxon>
        <taxon>Spermatophyta</taxon>
        <taxon>Magnoliopsida</taxon>
        <taxon>eudicotyledons</taxon>
        <taxon>Gunneridae</taxon>
        <taxon>Pentapetalae</taxon>
        <taxon>rosids</taxon>
        <taxon>fabids</taxon>
        <taxon>Fabales</taxon>
        <taxon>Fabaceae</taxon>
        <taxon>Papilionoideae</taxon>
        <taxon>50 kb inversion clade</taxon>
        <taxon>NPAAA clade</taxon>
        <taxon>Hologalegina</taxon>
        <taxon>IRL clade</taxon>
        <taxon>Trifolieae</taxon>
        <taxon>Trifolium</taxon>
    </lineage>
</organism>
<protein>
    <submittedName>
        <fullName evidence="1">Serine/threonine-protein kinase ATM-like</fullName>
    </submittedName>
</protein>
<keyword evidence="2" id="KW-1185">Reference proteome</keyword>
<dbReference type="PANTHER" id="PTHR35491:SF12">
    <property type="entry name" value="RRM DOMAIN-CONTAINING PROTEIN"/>
    <property type="match status" value="1"/>
</dbReference>
<accession>A0A392UPK1</accession>
<dbReference type="EMBL" id="LXQA010863500">
    <property type="protein sequence ID" value="MCI74564.1"/>
    <property type="molecule type" value="Genomic_DNA"/>
</dbReference>
<comment type="caution">
    <text evidence="1">The sequence shown here is derived from an EMBL/GenBank/DDBJ whole genome shotgun (WGS) entry which is preliminary data.</text>
</comment>
<evidence type="ECO:0000313" key="2">
    <source>
        <dbReference type="Proteomes" id="UP000265520"/>
    </source>
</evidence>
<dbReference type="PANTHER" id="PTHR35491">
    <property type="entry name" value="OS12G0638500-LIKE PROTEIN"/>
    <property type="match status" value="1"/>
</dbReference>
<dbReference type="Proteomes" id="UP000265520">
    <property type="component" value="Unassembled WGS sequence"/>
</dbReference>